<keyword evidence="3 5" id="KW-1133">Transmembrane helix</keyword>
<protein>
    <submittedName>
        <fullName evidence="6">C4-dicarboxylate ABC transporter</fullName>
    </submittedName>
</protein>
<feature type="transmembrane region" description="Helical" evidence="5">
    <location>
        <begin position="41"/>
        <end position="62"/>
    </location>
</feature>
<dbReference type="Gene3D" id="1.50.10.150">
    <property type="entry name" value="Voltage-dependent anion channel"/>
    <property type="match status" value="1"/>
</dbReference>
<name>A0ABW2RCM7_9BURK</name>
<feature type="transmembrane region" description="Helical" evidence="5">
    <location>
        <begin position="239"/>
        <end position="258"/>
    </location>
</feature>
<dbReference type="InterPro" id="IPR038665">
    <property type="entry name" value="Voltage-dep_anion_channel_sf"/>
</dbReference>
<feature type="transmembrane region" description="Helical" evidence="5">
    <location>
        <begin position="214"/>
        <end position="233"/>
    </location>
</feature>
<feature type="transmembrane region" description="Helical" evidence="5">
    <location>
        <begin position="83"/>
        <end position="101"/>
    </location>
</feature>
<dbReference type="Proteomes" id="UP001596495">
    <property type="component" value="Unassembled WGS sequence"/>
</dbReference>
<feature type="transmembrane region" description="Helical" evidence="5">
    <location>
        <begin position="116"/>
        <end position="137"/>
    </location>
</feature>
<evidence type="ECO:0000256" key="3">
    <source>
        <dbReference type="ARBA" id="ARBA00022989"/>
    </source>
</evidence>
<comment type="caution">
    <text evidence="6">The sequence shown here is derived from an EMBL/GenBank/DDBJ whole genome shotgun (WGS) entry which is preliminary data.</text>
</comment>
<evidence type="ECO:0000256" key="2">
    <source>
        <dbReference type="ARBA" id="ARBA00022692"/>
    </source>
</evidence>
<feature type="transmembrane region" description="Helical" evidence="5">
    <location>
        <begin position="9"/>
        <end position="29"/>
    </location>
</feature>
<dbReference type="InterPro" id="IPR004695">
    <property type="entry name" value="SLAC1/Mae1/Ssu1/TehA"/>
</dbReference>
<proteinExistence type="predicted"/>
<gene>
    <name evidence="6" type="ORF">ACFQNJ_15205</name>
</gene>
<dbReference type="RefSeq" id="WP_382259107.1">
    <property type="nucleotide sequence ID" value="NZ_JBHTBX010000011.1"/>
</dbReference>
<feature type="transmembrane region" description="Helical" evidence="5">
    <location>
        <begin position="149"/>
        <end position="174"/>
    </location>
</feature>
<accession>A0ABW2RCM7</accession>
<keyword evidence="2 5" id="KW-0812">Transmembrane</keyword>
<organism evidence="6 7">
    <name type="scientific">Hydrogenophaga bisanensis</name>
    <dbReference type="NCBI Taxonomy" id="439611"/>
    <lineage>
        <taxon>Bacteria</taxon>
        <taxon>Pseudomonadati</taxon>
        <taxon>Pseudomonadota</taxon>
        <taxon>Betaproteobacteria</taxon>
        <taxon>Burkholderiales</taxon>
        <taxon>Comamonadaceae</taxon>
        <taxon>Hydrogenophaga</taxon>
    </lineage>
</organism>
<feature type="transmembrane region" description="Helical" evidence="5">
    <location>
        <begin position="302"/>
        <end position="322"/>
    </location>
</feature>
<dbReference type="Pfam" id="PF03595">
    <property type="entry name" value="SLAC1"/>
    <property type="match status" value="1"/>
</dbReference>
<evidence type="ECO:0000313" key="7">
    <source>
        <dbReference type="Proteomes" id="UP001596495"/>
    </source>
</evidence>
<comment type="subcellular location">
    <subcellularLocation>
        <location evidence="1">Membrane</location>
        <topology evidence="1">Multi-pass membrane protein</topology>
    </subcellularLocation>
</comment>
<feature type="transmembrane region" description="Helical" evidence="5">
    <location>
        <begin position="180"/>
        <end position="202"/>
    </location>
</feature>
<evidence type="ECO:0000256" key="5">
    <source>
        <dbReference type="SAM" id="Phobius"/>
    </source>
</evidence>
<keyword evidence="7" id="KW-1185">Reference proteome</keyword>
<feature type="transmembrane region" description="Helical" evidence="5">
    <location>
        <begin position="270"/>
        <end position="290"/>
    </location>
</feature>
<evidence type="ECO:0000313" key="6">
    <source>
        <dbReference type="EMBL" id="MFC7435862.1"/>
    </source>
</evidence>
<dbReference type="PANTHER" id="PTHR37955:SF1">
    <property type="entry name" value="DEP DOMAIN-CONTAINING PROTEIN"/>
    <property type="match status" value="1"/>
</dbReference>
<dbReference type="PANTHER" id="PTHR37955">
    <property type="entry name" value="TELLURITE RESISTANCE PROTEIN TEHA"/>
    <property type="match status" value="1"/>
</dbReference>
<dbReference type="EMBL" id="JBHTBX010000011">
    <property type="protein sequence ID" value="MFC7435862.1"/>
    <property type="molecule type" value="Genomic_DNA"/>
</dbReference>
<evidence type="ECO:0000256" key="1">
    <source>
        <dbReference type="ARBA" id="ARBA00004141"/>
    </source>
</evidence>
<keyword evidence="4 5" id="KW-0472">Membrane</keyword>
<sequence>MSSPTPLKFLMPGWFAIVMGLCGLSLAWYRAQGLMGEMAAVFSLLVGLLALVVAVVLLAASLTRWQRYPQALAEDLKHPVRHAFVAAIPVSLLLLAAVGVAHDGASGDLNLAWQALWWAGSLTQLWATVWVLGRWLAPVALVPAGANPGGLWPSVTPVLLIPVVGNVVVPLAGLPLGHELWSMAQFGIGAFLWPIVIGLVLVRRLAHSPLPDRILPAWFITIAPPSVIGVVLMQMQAPLALAVGLWGVALFFLVWLLPVLRRIATQPFSIAFWGLSFPLAALATLTLLIVEAMPGQGLLQTLGVLLLAASSIVIIWLCFATVRGLRDGTLLAPEPVATITPTAA</sequence>
<reference evidence="7" key="1">
    <citation type="journal article" date="2019" name="Int. J. Syst. Evol. Microbiol.">
        <title>The Global Catalogue of Microorganisms (GCM) 10K type strain sequencing project: providing services to taxonomists for standard genome sequencing and annotation.</title>
        <authorList>
            <consortium name="The Broad Institute Genomics Platform"/>
            <consortium name="The Broad Institute Genome Sequencing Center for Infectious Disease"/>
            <person name="Wu L."/>
            <person name="Ma J."/>
        </authorList>
    </citation>
    <scope>NUCLEOTIDE SEQUENCE [LARGE SCALE GENOMIC DNA]</scope>
    <source>
        <strain evidence="7">CCUG 54518</strain>
    </source>
</reference>
<dbReference type="InterPro" id="IPR052951">
    <property type="entry name" value="Tellurite_res_ion_channel"/>
</dbReference>
<evidence type="ECO:0000256" key="4">
    <source>
        <dbReference type="ARBA" id="ARBA00023136"/>
    </source>
</evidence>